<gene>
    <name evidence="2" type="ORF">SD28_06710</name>
</gene>
<feature type="transmembrane region" description="Helical" evidence="1">
    <location>
        <begin position="182"/>
        <end position="200"/>
    </location>
</feature>
<sequence length="416" mass="47961">MLKDFLIVWCVYWVLVLILPLSSIYEHVYMAFLFQLSFVFFVFLGYKAVSLSSYKSTEVYFYNRIDLLKRFNLMITISLWISFIGCLFLLYDKIYIQHIDYFKGLAIAREQWRVKGLDRGGSISSIYSVIGYFFSSGYYLAGVLFVICAKQNSFKRNFLIIISIFLLLLFNCFMTGGRSNILLLASYILGARLLINDRGFKGIFRNRVLRKIFYLFIFLSVIYIVYIFSQRAIAGDKDLTGYLESFLPWLGLELSSKEFLNYDNFLSDVISALLLVLSYITHSFSTMVAIIQHDDENKFIIFISTLNSLNKLGLIPSPDTNWFLAGRFPSLPGAFLYQFGYVGFFFASFLLGALSGLAKRVYCSKSSSILYIGFFVSMYSVLVLSPLLLASDFMSFPFVCIIFLFISVIFKIRIRI</sequence>
<dbReference type="KEGG" id="fgu:SD28_06710"/>
<feature type="transmembrane region" description="Helical" evidence="1">
    <location>
        <begin position="126"/>
        <end position="146"/>
    </location>
</feature>
<evidence type="ECO:0000256" key="1">
    <source>
        <dbReference type="SAM" id="Phobius"/>
    </source>
</evidence>
<organism evidence="2 3">
    <name type="scientific">Allofrancisella guangzhouensis</name>
    <dbReference type="NCBI Taxonomy" id="594679"/>
    <lineage>
        <taxon>Bacteria</taxon>
        <taxon>Pseudomonadati</taxon>
        <taxon>Pseudomonadota</taxon>
        <taxon>Gammaproteobacteria</taxon>
        <taxon>Thiotrichales</taxon>
        <taxon>Francisellaceae</taxon>
        <taxon>Allofrancisella</taxon>
    </lineage>
</organism>
<feature type="transmembrane region" description="Helical" evidence="1">
    <location>
        <begin position="70"/>
        <end position="91"/>
    </location>
</feature>
<dbReference type="OrthoDB" id="9256263at2"/>
<dbReference type="HOGENOM" id="CLU_660145_0_0_6"/>
<feature type="transmembrane region" description="Helical" evidence="1">
    <location>
        <begin position="269"/>
        <end position="291"/>
    </location>
</feature>
<evidence type="ECO:0008006" key="4">
    <source>
        <dbReference type="Google" id="ProtNLM"/>
    </source>
</evidence>
<feature type="transmembrane region" description="Helical" evidence="1">
    <location>
        <begin position="28"/>
        <end position="49"/>
    </location>
</feature>
<accession>A0A0A8E5P5</accession>
<feature type="transmembrane region" description="Helical" evidence="1">
    <location>
        <begin position="395"/>
        <end position="414"/>
    </location>
</feature>
<feature type="transmembrane region" description="Helical" evidence="1">
    <location>
        <begin position="369"/>
        <end position="389"/>
    </location>
</feature>
<keyword evidence="3" id="KW-1185">Reference proteome</keyword>
<dbReference type="Proteomes" id="UP000031104">
    <property type="component" value="Chromosome"/>
</dbReference>
<feature type="transmembrane region" description="Helical" evidence="1">
    <location>
        <begin position="5"/>
        <end position="22"/>
    </location>
</feature>
<proteinExistence type="predicted"/>
<dbReference type="EMBL" id="CP010427">
    <property type="protein sequence ID" value="AJC49333.1"/>
    <property type="molecule type" value="Genomic_DNA"/>
</dbReference>
<feature type="transmembrane region" description="Helical" evidence="1">
    <location>
        <begin position="212"/>
        <end position="229"/>
    </location>
</feature>
<evidence type="ECO:0000313" key="3">
    <source>
        <dbReference type="Proteomes" id="UP000031104"/>
    </source>
</evidence>
<dbReference type="AlphaFoldDB" id="A0A0A8E5P5"/>
<feature type="transmembrane region" description="Helical" evidence="1">
    <location>
        <begin position="158"/>
        <end position="176"/>
    </location>
</feature>
<feature type="transmembrane region" description="Helical" evidence="1">
    <location>
        <begin position="298"/>
        <end position="315"/>
    </location>
</feature>
<keyword evidence="1" id="KW-0812">Transmembrane</keyword>
<protein>
    <recommendedName>
        <fullName evidence="4">Oligosaccharide repeat unit polymerase</fullName>
    </recommendedName>
</protein>
<name>A0A0A8E5P5_9GAMM</name>
<dbReference type="NCBIfam" id="TIGR04370">
    <property type="entry name" value="glyco_rpt_poly"/>
    <property type="match status" value="1"/>
</dbReference>
<evidence type="ECO:0000313" key="2">
    <source>
        <dbReference type="EMBL" id="AJC49333.1"/>
    </source>
</evidence>
<dbReference type="STRING" id="594679.SD28_06710"/>
<reference evidence="2 3" key="1">
    <citation type="submission" date="2014-12" db="EMBL/GenBank/DDBJ databases">
        <title>Complete genome sequence of Francisella guanzhouensis strain 08HL01032 isolated from air-conditioning system in China.</title>
        <authorList>
            <person name="Svensson D."/>
            <person name="Ohrman C."/>
            <person name="Backman S."/>
            <person name="Karlsson E."/>
            <person name="Nilsson E."/>
            <person name="Bystrom M."/>
            <person name="Larkeryd A."/>
            <person name="Stenberg P."/>
            <person name="Scholtz H.C."/>
            <person name="Forsman M."/>
            <person name="Sjodin A."/>
        </authorList>
    </citation>
    <scope>NUCLEOTIDE SEQUENCE [LARGE SCALE GENOMIC DNA]</scope>
    <source>
        <strain evidence="2 3">08HL01032</strain>
    </source>
</reference>
<dbReference type="RefSeq" id="WP_039125296.1">
    <property type="nucleotide sequence ID" value="NZ_CP010427.1"/>
</dbReference>
<keyword evidence="1" id="KW-1133">Transmembrane helix</keyword>
<keyword evidence="1" id="KW-0472">Membrane</keyword>
<feature type="transmembrane region" description="Helical" evidence="1">
    <location>
        <begin position="335"/>
        <end position="357"/>
    </location>
</feature>